<evidence type="ECO:0000313" key="3">
    <source>
        <dbReference type="Proteomes" id="UP001601444"/>
    </source>
</evidence>
<dbReference type="RefSeq" id="WP_387698640.1">
    <property type="nucleotide sequence ID" value="NZ_JBIAMX010000001.1"/>
</dbReference>
<evidence type="ECO:0000256" key="1">
    <source>
        <dbReference type="SAM" id="Phobius"/>
    </source>
</evidence>
<reference evidence="2 3" key="1">
    <citation type="submission" date="2024-10" db="EMBL/GenBank/DDBJ databases">
        <title>The Natural Products Discovery Center: Release of the First 8490 Sequenced Strains for Exploring Actinobacteria Biosynthetic Diversity.</title>
        <authorList>
            <person name="Kalkreuter E."/>
            <person name="Kautsar S.A."/>
            <person name="Yang D."/>
            <person name="Bader C.D."/>
            <person name="Teijaro C.N."/>
            <person name="Fluegel L."/>
            <person name="Davis C.M."/>
            <person name="Simpson J.R."/>
            <person name="Lauterbach L."/>
            <person name="Steele A.D."/>
            <person name="Gui C."/>
            <person name="Meng S."/>
            <person name="Li G."/>
            <person name="Viehrig K."/>
            <person name="Ye F."/>
            <person name="Su P."/>
            <person name="Kiefer A.F."/>
            <person name="Nichols A."/>
            <person name="Cepeda A.J."/>
            <person name="Yan W."/>
            <person name="Fan B."/>
            <person name="Jiang Y."/>
            <person name="Adhikari A."/>
            <person name="Zheng C.-J."/>
            <person name="Schuster L."/>
            <person name="Cowan T.M."/>
            <person name="Smanski M.J."/>
            <person name="Chevrette M.G."/>
            <person name="De Carvalho L.P.S."/>
            <person name="Shen B."/>
        </authorList>
    </citation>
    <scope>NUCLEOTIDE SEQUENCE [LARGE SCALE GENOMIC DNA]</scope>
    <source>
        <strain evidence="2 3">NPDC004045</strain>
    </source>
</reference>
<sequence length="45" mass="4580">MERLIVVLLFVVSVVGIYVLTGSFPTAFGVGVLVGAVSVGVVAML</sequence>
<keyword evidence="1" id="KW-1133">Transmembrane helix</keyword>
<keyword evidence="1" id="KW-0472">Membrane</keyword>
<gene>
    <name evidence="2" type="ORF">ACFYTF_00775</name>
</gene>
<dbReference type="EMBL" id="JBIAMX010000001">
    <property type="protein sequence ID" value="MFF0541354.1"/>
    <property type="molecule type" value="Genomic_DNA"/>
</dbReference>
<protein>
    <submittedName>
        <fullName evidence="2">Uncharacterized protein</fullName>
    </submittedName>
</protein>
<dbReference type="Proteomes" id="UP001601444">
    <property type="component" value="Unassembled WGS sequence"/>
</dbReference>
<keyword evidence="1" id="KW-0812">Transmembrane</keyword>
<proteinExistence type="predicted"/>
<evidence type="ECO:0000313" key="2">
    <source>
        <dbReference type="EMBL" id="MFF0541354.1"/>
    </source>
</evidence>
<keyword evidence="3" id="KW-1185">Reference proteome</keyword>
<feature type="transmembrane region" description="Helical" evidence="1">
    <location>
        <begin position="26"/>
        <end position="44"/>
    </location>
</feature>
<organism evidence="2 3">
    <name type="scientific">Nocardia thailandica</name>
    <dbReference type="NCBI Taxonomy" id="257275"/>
    <lineage>
        <taxon>Bacteria</taxon>
        <taxon>Bacillati</taxon>
        <taxon>Actinomycetota</taxon>
        <taxon>Actinomycetes</taxon>
        <taxon>Mycobacteriales</taxon>
        <taxon>Nocardiaceae</taxon>
        <taxon>Nocardia</taxon>
    </lineage>
</organism>
<comment type="caution">
    <text evidence="2">The sequence shown here is derived from an EMBL/GenBank/DDBJ whole genome shotgun (WGS) entry which is preliminary data.</text>
</comment>
<accession>A0ABW6PG32</accession>
<name>A0ABW6PG32_9NOCA</name>